<accession>A0A9W9KBC5</accession>
<dbReference type="Proteomes" id="UP001149074">
    <property type="component" value="Unassembled WGS sequence"/>
</dbReference>
<protein>
    <submittedName>
        <fullName evidence="1">Uncharacterized protein</fullName>
    </submittedName>
</protein>
<evidence type="ECO:0000313" key="1">
    <source>
        <dbReference type="EMBL" id="KAJ5099481.1"/>
    </source>
</evidence>
<sequence>MENQSGSGSGSAVMKLLLEQNKVANQITKRIVDAAMKSRGNAKAVMGLLLEEKRVNFQFIDEALKEYTRENQYPKRISPRMTNGGMKSKSPNSFFMLLR</sequence>
<gene>
    <name evidence="1" type="ORF">N7532_006482</name>
</gene>
<name>A0A9W9KBC5_9EURO</name>
<dbReference type="RefSeq" id="XP_056475135.1">
    <property type="nucleotide sequence ID" value="XM_056618976.1"/>
</dbReference>
<evidence type="ECO:0000313" key="2">
    <source>
        <dbReference type="Proteomes" id="UP001149074"/>
    </source>
</evidence>
<dbReference type="GeneID" id="81357955"/>
<proteinExistence type="predicted"/>
<keyword evidence="2" id="KW-1185">Reference proteome</keyword>
<dbReference type="AlphaFoldDB" id="A0A9W9KBC5"/>
<dbReference type="EMBL" id="JAPQKI010000005">
    <property type="protein sequence ID" value="KAJ5099481.1"/>
    <property type="molecule type" value="Genomic_DNA"/>
</dbReference>
<reference evidence="1" key="2">
    <citation type="journal article" date="2023" name="IMA Fungus">
        <title>Comparative genomic study of the Penicillium genus elucidates a diverse pangenome and 15 lateral gene transfer events.</title>
        <authorList>
            <person name="Petersen C."/>
            <person name="Sorensen T."/>
            <person name="Nielsen M.R."/>
            <person name="Sondergaard T.E."/>
            <person name="Sorensen J.L."/>
            <person name="Fitzpatrick D.A."/>
            <person name="Frisvad J.C."/>
            <person name="Nielsen K.L."/>
        </authorList>
    </citation>
    <scope>NUCLEOTIDE SEQUENCE</scope>
    <source>
        <strain evidence="1">IBT 30761</strain>
    </source>
</reference>
<organism evidence="1 2">
    <name type="scientific">Penicillium argentinense</name>
    <dbReference type="NCBI Taxonomy" id="1131581"/>
    <lineage>
        <taxon>Eukaryota</taxon>
        <taxon>Fungi</taxon>
        <taxon>Dikarya</taxon>
        <taxon>Ascomycota</taxon>
        <taxon>Pezizomycotina</taxon>
        <taxon>Eurotiomycetes</taxon>
        <taxon>Eurotiomycetidae</taxon>
        <taxon>Eurotiales</taxon>
        <taxon>Aspergillaceae</taxon>
        <taxon>Penicillium</taxon>
    </lineage>
</organism>
<comment type="caution">
    <text evidence="1">The sequence shown here is derived from an EMBL/GenBank/DDBJ whole genome shotgun (WGS) entry which is preliminary data.</text>
</comment>
<reference evidence="1" key="1">
    <citation type="submission" date="2022-11" db="EMBL/GenBank/DDBJ databases">
        <authorList>
            <person name="Petersen C."/>
        </authorList>
    </citation>
    <scope>NUCLEOTIDE SEQUENCE</scope>
    <source>
        <strain evidence="1">IBT 30761</strain>
    </source>
</reference>